<dbReference type="AlphaFoldDB" id="A0AAD8YI30"/>
<sequence>MCIRSFCNVVFELIEEKGQNKSRESCRWLWEKGRRCPVSHSRDESQTTQNLINFLLQWKSKGLGVDAEVGTEIGYDENGFRGLYATKAFKTGDIICKIPSDCALALADPSVAATEEMSEVDGAVNYLQWYAMNPQARQMWSPYIDTLPTREANFDPTPDFYTDEEIAQLEFPMIVKKALERKEQIAELAQKTNLPFDEVQFATWLVSSRSFSIKITIDDGDLVRETSEADADGLKGNSETYKMREQGLRVLLPYLDMINHESDNYNSELHLIDPEKDDAWFAIRAARPIKKNKEITISYGAAGVETSVGLLMNYGFIQDENKFDALLLKKGGDDCIDSVEGWSTTLEDDEQQLAAGVSGNMANVLRFRTKMKRSYPPTE</sequence>
<dbReference type="GO" id="GO:0016279">
    <property type="term" value="F:protein-lysine N-methyltransferase activity"/>
    <property type="evidence" value="ECO:0007669"/>
    <property type="project" value="TreeGrafter"/>
</dbReference>
<evidence type="ECO:0000259" key="1">
    <source>
        <dbReference type="PROSITE" id="PS50280"/>
    </source>
</evidence>
<dbReference type="InterPro" id="IPR050600">
    <property type="entry name" value="SETD3_SETD6_MTase"/>
</dbReference>
<dbReference type="CDD" id="cd10527">
    <property type="entry name" value="SET_LSMT"/>
    <property type="match status" value="1"/>
</dbReference>
<organism evidence="2 3">
    <name type="scientific">Skeletonema marinoi</name>
    <dbReference type="NCBI Taxonomy" id="267567"/>
    <lineage>
        <taxon>Eukaryota</taxon>
        <taxon>Sar</taxon>
        <taxon>Stramenopiles</taxon>
        <taxon>Ochrophyta</taxon>
        <taxon>Bacillariophyta</taxon>
        <taxon>Coscinodiscophyceae</taxon>
        <taxon>Thalassiosirophycidae</taxon>
        <taxon>Thalassiosirales</taxon>
        <taxon>Skeletonemataceae</taxon>
        <taxon>Skeletonema</taxon>
        <taxon>Skeletonema marinoi-dohrnii complex</taxon>
    </lineage>
</organism>
<keyword evidence="2" id="KW-0808">Transferase</keyword>
<protein>
    <submittedName>
        <fullName evidence="2">SET domain-containing protein</fullName>
        <ecNumber evidence="2">2.1.1.-</ecNumber>
    </submittedName>
</protein>
<dbReference type="InterPro" id="IPR046341">
    <property type="entry name" value="SET_dom_sf"/>
</dbReference>
<dbReference type="GO" id="GO:0032259">
    <property type="term" value="P:methylation"/>
    <property type="evidence" value="ECO:0007669"/>
    <property type="project" value="UniProtKB-KW"/>
</dbReference>
<name>A0AAD8YI30_9STRA</name>
<dbReference type="Gene3D" id="3.90.1410.10">
    <property type="entry name" value="set domain protein methyltransferase, domain 1"/>
    <property type="match status" value="1"/>
</dbReference>
<dbReference type="Proteomes" id="UP001224775">
    <property type="component" value="Unassembled WGS sequence"/>
</dbReference>
<dbReference type="EMBL" id="JATAAI010000004">
    <property type="protein sequence ID" value="KAK1746492.1"/>
    <property type="molecule type" value="Genomic_DNA"/>
</dbReference>
<dbReference type="Pfam" id="PF00856">
    <property type="entry name" value="SET"/>
    <property type="match status" value="1"/>
</dbReference>
<keyword evidence="3" id="KW-1185">Reference proteome</keyword>
<accession>A0AAD8YI30</accession>
<proteinExistence type="predicted"/>
<dbReference type="PANTHER" id="PTHR13271:SF151">
    <property type="entry name" value="SET DOMAIN-CONTAINING PROTEIN 4"/>
    <property type="match status" value="1"/>
</dbReference>
<evidence type="ECO:0000313" key="2">
    <source>
        <dbReference type="EMBL" id="KAK1746492.1"/>
    </source>
</evidence>
<dbReference type="InterPro" id="IPR001214">
    <property type="entry name" value="SET_dom"/>
</dbReference>
<dbReference type="EC" id="2.1.1.-" evidence="2"/>
<gene>
    <name evidence="2" type="ORF">QTG54_003099</name>
</gene>
<dbReference type="SUPFAM" id="SSF82199">
    <property type="entry name" value="SET domain"/>
    <property type="match status" value="1"/>
</dbReference>
<feature type="domain" description="SET" evidence="1">
    <location>
        <begin position="69"/>
        <end position="300"/>
    </location>
</feature>
<dbReference type="PROSITE" id="PS50280">
    <property type="entry name" value="SET"/>
    <property type="match status" value="1"/>
</dbReference>
<dbReference type="PANTHER" id="PTHR13271">
    <property type="entry name" value="UNCHARACTERIZED PUTATIVE METHYLTRANSFERASE"/>
    <property type="match status" value="1"/>
</dbReference>
<evidence type="ECO:0000313" key="3">
    <source>
        <dbReference type="Proteomes" id="UP001224775"/>
    </source>
</evidence>
<keyword evidence="2" id="KW-0489">Methyltransferase</keyword>
<reference evidence="2" key="1">
    <citation type="submission" date="2023-06" db="EMBL/GenBank/DDBJ databases">
        <title>Survivors Of The Sea: Transcriptome response of Skeletonema marinoi to long-term dormancy.</title>
        <authorList>
            <person name="Pinder M.I.M."/>
            <person name="Kourtchenko O."/>
            <person name="Robertson E.K."/>
            <person name="Larsson T."/>
            <person name="Maumus F."/>
            <person name="Osuna-Cruz C.M."/>
            <person name="Vancaester E."/>
            <person name="Stenow R."/>
            <person name="Vandepoele K."/>
            <person name="Ploug H."/>
            <person name="Bruchert V."/>
            <person name="Godhe A."/>
            <person name="Topel M."/>
        </authorList>
    </citation>
    <scope>NUCLEOTIDE SEQUENCE</scope>
    <source>
        <strain evidence="2">R05AC</strain>
    </source>
</reference>
<comment type="caution">
    <text evidence="2">The sequence shown here is derived from an EMBL/GenBank/DDBJ whole genome shotgun (WGS) entry which is preliminary data.</text>
</comment>